<keyword evidence="5" id="KW-1185">Reference proteome</keyword>
<protein>
    <submittedName>
        <fullName evidence="4">HPt (Histidine-containing phosphotransfer) domain-containing protein</fullName>
    </submittedName>
</protein>
<evidence type="ECO:0000259" key="3">
    <source>
        <dbReference type="PROSITE" id="PS50894"/>
    </source>
</evidence>
<dbReference type="InterPro" id="IPR008207">
    <property type="entry name" value="Sig_transdc_His_kin_Hpt_dom"/>
</dbReference>
<dbReference type="RefSeq" id="WP_310281115.1">
    <property type="nucleotide sequence ID" value="NZ_JAVDWR010000020.1"/>
</dbReference>
<gene>
    <name evidence="4" type="ORF">J2W69_003667</name>
</gene>
<dbReference type="SUPFAM" id="SSF47226">
    <property type="entry name" value="Histidine-containing phosphotransfer domain, HPT domain"/>
    <property type="match status" value="1"/>
</dbReference>
<dbReference type="PROSITE" id="PS50894">
    <property type="entry name" value="HPT"/>
    <property type="match status" value="1"/>
</dbReference>
<evidence type="ECO:0000313" key="4">
    <source>
        <dbReference type="EMBL" id="MDR7122690.1"/>
    </source>
</evidence>
<name>A0ABU1W3Y1_9GAMM</name>
<accession>A0ABU1W3Y1</accession>
<feature type="domain" description="HPt" evidence="3">
    <location>
        <begin position="23"/>
        <end position="120"/>
    </location>
</feature>
<comment type="caution">
    <text evidence="4">The sequence shown here is derived from an EMBL/GenBank/DDBJ whole genome shotgun (WGS) entry which is preliminary data.</text>
</comment>
<dbReference type="Proteomes" id="UP001257909">
    <property type="component" value="Unassembled WGS sequence"/>
</dbReference>
<dbReference type="InterPro" id="IPR036641">
    <property type="entry name" value="HPT_dom_sf"/>
</dbReference>
<dbReference type="Gene3D" id="1.20.120.160">
    <property type="entry name" value="HPT domain"/>
    <property type="match status" value="1"/>
</dbReference>
<evidence type="ECO:0000256" key="2">
    <source>
        <dbReference type="PROSITE-ProRule" id="PRU00110"/>
    </source>
</evidence>
<evidence type="ECO:0000313" key="5">
    <source>
        <dbReference type="Proteomes" id="UP001257909"/>
    </source>
</evidence>
<dbReference type="CDD" id="cd00088">
    <property type="entry name" value="HPT"/>
    <property type="match status" value="1"/>
</dbReference>
<feature type="modified residue" description="Phosphohistidine" evidence="2">
    <location>
        <position position="62"/>
    </location>
</feature>
<dbReference type="Pfam" id="PF01627">
    <property type="entry name" value="Hpt"/>
    <property type="match status" value="1"/>
</dbReference>
<sequence length="129" mass="14552">MRPLSNRPLLTVEAISLIYGESDAGLIIDTLQQFRSEALGYVIQIDTLWRTGAFDDITRYVHSLKTMAAMVGAERMARLCQVFERQLKTRDMVEAQRSYPIFEAVWAETLAEVDSYILADGEASSDAEQ</sequence>
<keyword evidence="2" id="KW-0597">Phosphoprotein</keyword>
<proteinExistence type="predicted"/>
<dbReference type="EMBL" id="JAVDWR010000020">
    <property type="protein sequence ID" value="MDR7122690.1"/>
    <property type="molecule type" value="Genomic_DNA"/>
</dbReference>
<organism evidence="4 5">
    <name type="scientific">Rheinheimera soli</name>
    <dbReference type="NCBI Taxonomy" id="443616"/>
    <lineage>
        <taxon>Bacteria</taxon>
        <taxon>Pseudomonadati</taxon>
        <taxon>Pseudomonadota</taxon>
        <taxon>Gammaproteobacteria</taxon>
        <taxon>Chromatiales</taxon>
        <taxon>Chromatiaceae</taxon>
        <taxon>Rheinheimera</taxon>
    </lineage>
</organism>
<reference evidence="4 5" key="1">
    <citation type="submission" date="2023-07" db="EMBL/GenBank/DDBJ databases">
        <title>Sorghum-associated microbial communities from plants grown in Nebraska, USA.</title>
        <authorList>
            <person name="Schachtman D."/>
        </authorList>
    </citation>
    <scope>NUCLEOTIDE SEQUENCE [LARGE SCALE GENOMIC DNA]</scope>
    <source>
        <strain evidence="4 5">4138</strain>
    </source>
</reference>
<evidence type="ECO:0000256" key="1">
    <source>
        <dbReference type="ARBA" id="ARBA00023012"/>
    </source>
</evidence>
<keyword evidence="1" id="KW-0902">Two-component regulatory system</keyword>